<accession>A0AAV2ZU94</accession>
<name>A0AAV2ZU94_PYXAD</name>
<evidence type="ECO:0000313" key="2">
    <source>
        <dbReference type="Proteomes" id="UP001181693"/>
    </source>
</evidence>
<proteinExistence type="predicted"/>
<sequence length="85" mass="9371">MQQAAIACLPSIEWLSDINVHKYRMNSVRLGNSKSKLSAYAKPGSNTQNPQFNMGTIPYSLTMGCLLKLSTEHPSACLWSIINAK</sequence>
<dbReference type="Proteomes" id="UP001181693">
    <property type="component" value="Unassembled WGS sequence"/>
</dbReference>
<dbReference type="EMBL" id="DYDO01000006">
    <property type="protein sequence ID" value="DBA21991.1"/>
    <property type="molecule type" value="Genomic_DNA"/>
</dbReference>
<evidence type="ECO:0000313" key="1">
    <source>
        <dbReference type="EMBL" id="DBA21991.1"/>
    </source>
</evidence>
<organism evidence="1 2">
    <name type="scientific">Pyxicephalus adspersus</name>
    <name type="common">African bullfrog</name>
    <dbReference type="NCBI Taxonomy" id="30357"/>
    <lineage>
        <taxon>Eukaryota</taxon>
        <taxon>Metazoa</taxon>
        <taxon>Chordata</taxon>
        <taxon>Craniata</taxon>
        <taxon>Vertebrata</taxon>
        <taxon>Euteleostomi</taxon>
        <taxon>Amphibia</taxon>
        <taxon>Batrachia</taxon>
        <taxon>Anura</taxon>
        <taxon>Neobatrachia</taxon>
        <taxon>Ranoidea</taxon>
        <taxon>Pyxicephalidae</taxon>
        <taxon>Pyxicephalinae</taxon>
        <taxon>Pyxicephalus</taxon>
    </lineage>
</organism>
<comment type="caution">
    <text evidence="1">The sequence shown here is derived from an EMBL/GenBank/DDBJ whole genome shotgun (WGS) entry which is preliminary data.</text>
</comment>
<dbReference type="AlphaFoldDB" id="A0AAV2ZU94"/>
<reference evidence="1" key="1">
    <citation type="thesis" date="2020" institute="ProQuest LLC" country="789 East Eisenhower Parkway, Ann Arbor, MI, USA">
        <title>Comparative Genomics and Chromosome Evolution.</title>
        <authorList>
            <person name="Mudd A.B."/>
        </authorList>
    </citation>
    <scope>NUCLEOTIDE SEQUENCE</scope>
    <source>
        <strain evidence="1">1538</strain>
        <tissue evidence="1">Blood</tissue>
    </source>
</reference>
<gene>
    <name evidence="1" type="ORF">GDO54_013093</name>
</gene>
<keyword evidence="2" id="KW-1185">Reference proteome</keyword>
<protein>
    <submittedName>
        <fullName evidence="1">Uncharacterized protein</fullName>
    </submittedName>
</protein>